<comment type="caution">
    <text evidence="1">The sequence shown here is derived from an EMBL/GenBank/DDBJ whole genome shotgun (WGS) entry which is preliminary data.</text>
</comment>
<keyword evidence="2" id="KW-1185">Reference proteome</keyword>
<reference evidence="1 2" key="1">
    <citation type="journal article" date="2020" name="ISME J.">
        <title>Uncovering the hidden diversity of litter-decomposition mechanisms in mushroom-forming fungi.</title>
        <authorList>
            <person name="Floudas D."/>
            <person name="Bentzer J."/>
            <person name="Ahren D."/>
            <person name="Johansson T."/>
            <person name="Persson P."/>
            <person name="Tunlid A."/>
        </authorList>
    </citation>
    <scope>NUCLEOTIDE SEQUENCE [LARGE SCALE GENOMIC DNA]</scope>
    <source>
        <strain evidence="1 2">CBS 291.85</strain>
    </source>
</reference>
<evidence type="ECO:0000313" key="1">
    <source>
        <dbReference type="EMBL" id="KAF5366240.1"/>
    </source>
</evidence>
<dbReference type="EMBL" id="JAACJM010000024">
    <property type="protein sequence ID" value="KAF5366240.1"/>
    <property type="molecule type" value="Genomic_DNA"/>
</dbReference>
<name>A0A8H5GK74_9AGAR</name>
<organism evidence="1 2">
    <name type="scientific">Tetrapyrgos nigripes</name>
    <dbReference type="NCBI Taxonomy" id="182062"/>
    <lineage>
        <taxon>Eukaryota</taxon>
        <taxon>Fungi</taxon>
        <taxon>Dikarya</taxon>
        <taxon>Basidiomycota</taxon>
        <taxon>Agaricomycotina</taxon>
        <taxon>Agaricomycetes</taxon>
        <taxon>Agaricomycetidae</taxon>
        <taxon>Agaricales</taxon>
        <taxon>Marasmiineae</taxon>
        <taxon>Marasmiaceae</taxon>
        <taxon>Tetrapyrgos</taxon>
    </lineage>
</organism>
<dbReference type="AlphaFoldDB" id="A0A8H5GK74"/>
<dbReference type="SUPFAM" id="SSF52047">
    <property type="entry name" value="RNI-like"/>
    <property type="match status" value="1"/>
</dbReference>
<evidence type="ECO:0008006" key="3">
    <source>
        <dbReference type="Google" id="ProtNLM"/>
    </source>
</evidence>
<dbReference type="Proteomes" id="UP000559256">
    <property type="component" value="Unassembled WGS sequence"/>
</dbReference>
<gene>
    <name evidence="1" type="ORF">D9758_005746</name>
</gene>
<protein>
    <recommendedName>
        <fullName evidence="3">F-box domain-containing protein</fullName>
    </recommendedName>
</protein>
<evidence type="ECO:0000313" key="2">
    <source>
        <dbReference type="Proteomes" id="UP000559256"/>
    </source>
</evidence>
<accession>A0A8H5GK74</accession>
<proteinExistence type="predicted"/>
<sequence length="520" mass="58895">MLNDDIIMFIDEDFDLNTRQLRSWNALSKAGAGRLLDSVESLHQQVTAYDEEIRLLMDRVHVLEKQRNLAAASLERKRSLLNPIRRLPVEVLEKIFALYCHDKHEADRGNHGVYAPFTALSHTCSLWRQVAPHAWPTIMLDLDVEISSAHVHILTHHLSVVKKMPLTVDVSCFFYYRDRQNTRLVFEMVLGCSAQWRSAQLWGSGCFSWLNERVCVLSLGRLDSLKIKGSLRREHYHGLSKVLKSATNLRRLDAGTGVDVALVELGLASSTIDSLTTVICRPLDLEVLSSSLCSNLQYLHRLRLDLQWNGQFQTSSMATLSITGGYLQSEISRLCLSTLVESDDLDLLKHLHLPRLEALDLEGNDTMYDLLRLAPLTSMLSRSNHRLQRLSMKYVRPHQGELLDVLRSTPSITQLDVEMFEDDAMSDDCFLRHLPVDPNSTARPLLPSLSTLSVFLPRSWSEGEGVEELALLKPIANMLESRVIGFQAGRVTSLSSFSLKLDVDVYDEVLSAHDVMERVR</sequence>
<dbReference type="OrthoDB" id="3269400at2759"/>